<accession>A0ABR1FY15</accession>
<protein>
    <submittedName>
        <fullName evidence="1">Uncharacterized protein</fullName>
    </submittedName>
</protein>
<dbReference type="PANTHER" id="PTHR23315">
    <property type="entry name" value="U BOX DOMAIN-CONTAINING"/>
    <property type="match status" value="1"/>
</dbReference>
<dbReference type="InterPro" id="IPR000225">
    <property type="entry name" value="Armadillo"/>
</dbReference>
<dbReference type="Gene3D" id="1.25.10.10">
    <property type="entry name" value="Leucine-rich Repeat Variant"/>
    <property type="match status" value="1"/>
</dbReference>
<dbReference type="InterPro" id="IPR011989">
    <property type="entry name" value="ARM-like"/>
</dbReference>
<proteinExistence type="predicted"/>
<name>A0ABR1FY15_AURAN</name>
<evidence type="ECO:0000313" key="1">
    <source>
        <dbReference type="EMBL" id="KAK7241154.1"/>
    </source>
</evidence>
<gene>
    <name evidence="1" type="ORF">SO694_0005108</name>
</gene>
<dbReference type="Proteomes" id="UP001363151">
    <property type="component" value="Unassembled WGS sequence"/>
</dbReference>
<comment type="caution">
    <text evidence="1">The sequence shown here is derived from an EMBL/GenBank/DDBJ whole genome shotgun (WGS) entry which is preliminary data.</text>
</comment>
<dbReference type="Pfam" id="PF00514">
    <property type="entry name" value="Arm"/>
    <property type="match status" value="1"/>
</dbReference>
<dbReference type="PANTHER" id="PTHR23315:SF7">
    <property type="entry name" value="U-BOX DOMAIN-CONTAINING PROTEIN 4"/>
    <property type="match status" value="1"/>
</dbReference>
<sequence length="317" mass="33636">MAQEPGAIPPFAGRARVFAWDSVAKKWKQRDDDIAVPSKSVIDDHVRALRSGNDTQKARAAAELAFFASRGRNPNNSVLVEAGAVPPLVDVARSGSAYMKERAALALMGLASDSGLQLVRAGYIELLVELMRSGGSDLENAGGALFFLLMSHGRNCTQIQNAIRAAGDIPRLVELAGENTGNTAWDAELPAWESLRFAHPAVKALYDLARDNDENQVAIALAEGGVVALVKLARTGIFWSPGATLHDCWRAGSDSSNRGSKARAIAARMLAERRAAIVHKCVGAVLPPEMASLVAAFMGNWLGNHVAARGIPTILGV</sequence>
<reference evidence="1 2" key="1">
    <citation type="submission" date="2024-03" db="EMBL/GenBank/DDBJ databases">
        <title>Aureococcus anophagefferens CCMP1851 and Kratosvirus quantuckense: Draft genome of a second virus-susceptible host strain in the model system.</title>
        <authorList>
            <person name="Chase E."/>
            <person name="Truchon A.R."/>
            <person name="Schepens W."/>
            <person name="Wilhelm S.W."/>
        </authorList>
    </citation>
    <scope>NUCLEOTIDE SEQUENCE [LARGE SCALE GENOMIC DNA]</scope>
    <source>
        <strain evidence="1 2">CCMP1851</strain>
    </source>
</reference>
<organism evidence="1 2">
    <name type="scientific">Aureococcus anophagefferens</name>
    <name type="common">Harmful bloom alga</name>
    <dbReference type="NCBI Taxonomy" id="44056"/>
    <lineage>
        <taxon>Eukaryota</taxon>
        <taxon>Sar</taxon>
        <taxon>Stramenopiles</taxon>
        <taxon>Ochrophyta</taxon>
        <taxon>Pelagophyceae</taxon>
        <taxon>Pelagomonadales</taxon>
        <taxon>Pelagomonadaceae</taxon>
        <taxon>Aureococcus</taxon>
    </lineage>
</organism>
<dbReference type="SUPFAM" id="SSF48371">
    <property type="entry name" value="ARM repeat"/>
    <property type="match status" value="1"/>
</dbReference>
<dbReference type="EMBL" id="JBBJCI010000204">
    <property type="protein sequence ID" value="KAK7241154.1"/>
    <property type="molecule type" value="Genomic_DNA"/>
</dbReference>
<keyword evidence="2" id="KW-1185">Reference proteome</keyword>
<evidence type="ECO:0000313" key="2">
    <source>
        <dbReference type="Proteomes" id="UP001363151"/>
    </source>
</evidence>
<dbReference type="InterPro" id="IPR016024">
    <property type="entry name" value="ARM-type_fold"/>
</dbReference>